<evidence type="ECO:0000256" key="14">
    <source>
        <dbReference type="ARBA" id="ARBA00023121"/>
    </source>
</evidence>
<dbReference type="GO" id="GO:0005496">
    <property type="term" value="F:steroid binding"/>
    <property type="evidence" value="ECO:0007669"/>
    <property type="project" value="UniProtKB-KW"/>
</dbReference>
<keyword evidence="14" id="KW-0446">Lipid-binding</keyword>
<evidence type="ECO:0000256" key="9">
    <source>
        <dbReference type="ARBA" id="ARBA00022787"/>
    </source>
</evidence>
<dbReference type="GO" id="GO:0005576">
    <property type="term" value="C:extracellular region"/>
    <property type="evidence" value="ECO:0007669"/>
    <property type="project" value="UniProtKB-SubCell"/>
</dbReference>
<evidence type="ECO:0000256" key="13">
    <source>
        <dbReference type="ARBA" id="ARBA00023004"/>
    </source>
</evidence>
<reference evidence="24" key="1">
    <citation type="journal article" date="2018" name="PLoS ONE">
        <title>Chinook salmon (Oncorhynchus tshawytscha) genome and transcriptome.</title>
        <authorList>
            <person name="Christensen K.A."/>
            <person name="Leong J.S."/>
            <person name="Sakhrani D."/>
            <person name="Biagi C.A."/>
            <person name="Minkley D.R."/>
            <person name="Withler R.E."/>
            <person name="Rondeau E.B."/>
            <person name="Koop B.F."/>
            <person name="Devlin R.H."/>
        </authorList>
    </citation>
    <scope>NUCLEOTIDE SEQUENCE [LARGE SCALE GENOMIC DNA]</scope>
</reference>
<evidence type="ECO:0000256" key="16">
    <source>
        <dbReference type="ARBA" id="ARBA00023136"/>
    </source>
</evidence>
<keyword evidence="9" id="KW-1000">Mitochondrion outer membrane</keyword>
<feature type="domain" description="Cytochrome b5 heme-binding" evidence="22">
    <location>
        <begin position="62"/>
        <end position="158"/>
    </location>
</feature>
<dbReference type="Gene3D" id="3.10.120.10">
    <property type="entry name" value="Cytochrome b5-like heme/steroid binding domain"/>
    <property type="match status" value="1"/>
</dbReference>
<dbReference type="GO" id="GO:0046872">
    <property type="term" value="F:metal ion binding"/>
    <property type="evidence" value="ECO:0007669"/>
    <property type="project" value="UniProtKB-KW"/>
</dbReference>
<evidence type="ECO:0000256" key="8">
    <source>
        <dbReference type="ARBA" id="ARBA00022723"/>
    </source>
</evidence>
<evidence type="ECO:0000313" key="24">
    <source>
        <dbReference type="Proteomes" id="UP000694402"/>
    </source>
</evidence>
<dbReference type="InterPro" id="IPR036400">
    <property type="entry name" value="Cyt_B5-like_heme/steroid_sf"/>
</dbReference>
<name>A0AAZ3REX6_ONCTS</name>
<proteinExistence type="inferred from homology"/>
<dbReference type="InterPro" id="IPR050577">
    <property type="entry name" value="MAPR/NEUFC/NENF-like"/>
</dbReference>
<evidence type="ECO:0000256" key="7">
    <source>
        <dbReference type="ARBA" id="ARBA00022692"/>
    </source>
</evidence>
<accession>A0AAZ3REX6</accession>
<evidence type="ECO:0000256" key="17">
    <source>
        <dbReference type="ARBA" id="ARBA00023170"/>
    </source>
</evidence>
<keyword evidence="13" id="KW-0408">Iron</keyword>
<keyword evidence="24" id="KW-1185">Reference proteome</keyword>
<reference evidence="23" key="3">
    <citation type="submission" date="2025-09" db="UniProtKB">
        <authorList>
            <consortium name="Ensembl"/>
        </authorList>
    </citation>
    <scope>IDENTIFICATION</scope>
</reference>
<sequence>MADTETAEESSSGILQEMFTSPLNLSLLGLCIFILLRIFCGDKPGDMGEVEEPLPKLKNRDFTLAELQPYDGLQNRRILMAVNSKVFDVTTGKKLYGPVGPYGLLAGKDASRGLATFCLEKEALKDTHDDLSDLNAMQQESLNEWETQFTRELMDELVEVGTKHFRYCVFNFYLKRNGPLAVNITCTHSTQQNVVQTVDAPRGVSVSAVCFCFSQHLFGLLFYLTMIEELATAYSVWHHTWA</sequence>
<comment type="subcellular location">
    <subcellularLocation>
        <location evidence="2">Endoplasmic reticulum membrane</location>
        <topology evidence="2">Single-pass membrane protein</topology>
    </subcellularLocation>
    <subcellularLocation>
        <location evidence="1">Microsome membrane</location>
        <topology evidence="1">Single-pass membrane protein</topology>
    </subcellularLocation>
    <subcellularLocation>
        <location evidence="18">Mitochondrion outer membrane</location>
        <topology evidence="18">Single-pass membrane protein</topology>
        <orientation evidence="18">Extracellular side</orientation>
    </subcellularLocation>
    <subcellularLocation>
        <location evidence="3">Secreted</location>
    </subcellularLocation>
</comment>
<keyword evidence="5" id="KW-0597">Phosphoprotein</keyword>
<evidence type="ECO:0000256" key="10">
    <source>
        <dbReference type="ARBA" id="ARBA00022824"/>
    </source>
</evidence>
<evidence type="ECO:0000256" key="20">
    <source>
        <dbReference type="ARBA" id="ARBA00040437"/>
    </source>
</evidence>
<keyword evidence="8" id="KW-0479">Metal-binding</keyword>
<evidence type="ECO:0000259" key="22">
    <source>
        <dbReference type="SMART" id="SM01117"/>
    </source>
</evidence>
<keyword evidence="10" id="KW-0256">Endoplasmic reticulum</keyword>
<dbReference type="SUPFAM" id="SSF55856">
    <property type="entry name" value="Cytochrome b5-like heme/steroid binding domain"/>
    <property type="match status" value="1"/>
</dbReference>
<keyword evidence="7 21" id="KW-0812">Transmembrane</keyword>
<keyword evidence="16 21" id="KW-0472">Membrane</keyword>
<dbReference type="Proteomes" id="UP000694402">
    <property type="component" value="Unassembled WGS sequence"/>
</dbReference>
<evidence type="ECO:0000256" key="3">
    <source>
        <dbReference type="ARBA" id="ARBA00004613"/>
    </source>
</evidence>
<dbReference type="PANTHER" id="PTHR10281:SF23">
    <property type="entry name" value="MEMBRANE-ASSOCIATED PROGESTERONE RECEPTOR COMPONENT 1"/>
    <property type="match status" value="1"/>
</dbReference>
<evidence type="ECO:0000256" key="11">
    <source>
        <dbReference type="ARBA" id="ARBA00022848"/>
    </source>
</evidence>
<evidence type="ECO:0000313" key="23">
    <source>
        <dbReference type="Ensembl" id="ENSOTSP00005138574.1"/>
    </source>
</evidence>
<feature type="transmembrane region" description="Helical" evidence="21">
    <location>
        <begin position="23"/>
        <end position="40"/>
    </location>
</feature>
<keyword evidence="6" id="KW-0754">Steroid-binding</keyword>
<dbReference type="GeneTree" id="ENSGT00940000160619"/>
<evidence type="ECO:0000256" key="2">
    <source>
        <dbReference type="ARBA" id="ARBA00004389"/>
    </source>
</evidence>
<evidence type="ECO:0000256" key="19">
    <source>
        <dbReference type="ARBA" id="ARBA00038357"/>
    </source>
</evidence>
<keyword evidence="11" id="KW-0492">Microsome</keyword>
<dbReference type="GO" id="GO:0005789">
    <property type="term" value="C:endoplasmic reticulum membrane"/>
    <property type="evidence" value="ECO:0007669"/>
    <property type="project" value="UniProtKB-SubCell"/>
</dbReference>
<dbReference type="AlphaFoldDB" id="A0AAZ3REX6"/>
<dbReference type="SMART" id="SM01117">
    <property type="entry name" value="Cyt-b5"/>
    <property type="match status" value="1"/>
</dbReference>
<dbReference type="Pfam" id="PF00173">
    <property type="entry name" value="Cyt-b5"/>
    <property type="match status" value="1"/>
</dbReference>
<dbReference type="InterPro" id="IPR001199">
    <property type="entry name" value="Cyt_B5-like_heme/steroid-bd"/>
</dbReference>
<evidence type="ECO:0000256" key="18">
    <source>
        <dbReference type="ARBA" id="ARBA00037812"/>
    </source>
</evidence>
<evidence type="ECO:0000256" key="1">
    <source>
        <dbReference type="ARBA" id="ARBA00004111"/>
    </source>
</evidence>
<evidence type="ECO:0000256" key="4">
    <source>
        <dbReference type="ARBA" id="ARBA00022525"/>
    </source>
</evidence>
<protein>
    <recommendedName>
        <fullName evidence="20">Membrane-associated progesterone receptor component 1</fullName>
    </recommendedName>
</protein>
<evidence type="ECO:0000256" key="6">
    <source>
        <dbReference type="ARBA" id="ARBA00022665"/>
    </source>
</evidence>
<evidence type="ECO:0000256" key="15">
    <source>
        <dbReference type="ARBA" id="ARBA00023128"/>
    </source>
</evidence>
<keyword evidence="4" id="KW-0964">Secreted</keyword>
<comment type="similarity">
    <text evidence="19">Belongs to the cytochrome b5 family. MAPR subfamily.</text>
</comment>
<evidence type="ECO:0000256" key="5">
    <source>
        <dbReference type="ARBA" id="ARBA00022553"/>
    </source>
</evidence>
<evidence type="ECO:0000256" key="21">
    <source>
        <dbReference type="SAM" id="Phobius"/>
    </source>
</evidence>
<gene>
    <name evidence="23" type="primary">PGRMC1</name>
</gene>
<dbReference type="PANTHER" id="PTHR10281">
    <property type="entry name" value="MEMBRANE-ASSOCIATED PROGESTERONE RECEPTOR COMPONENT-RELATED"/>
    <property type="match status" value="1"/>
</dbReference>
<evidence type="ECO:0000256" key="12">
    <source>
        <dbReference type="ARBA" id="ARBA00022989"/>
    </source>
</evidence>
<keyword evidence="15" id="KW-0496">Mitochondrion</keyword>
<keyword evidence="12 21" id="KW-1133">Transmembrane helix</keyword>
<keyword evidence="17" id="KW-0675">Receptor</keyword>
<reference evidence="23" key="2">
    <citation type="submission" date="2025-08" db="UniProtKB">
        <authorList>
            <consortium name="Ensembl"/>
        </authorList>
    </citation>
    <scope>IDENTIFICATION</scope>
</reference>
<dbReference type="Ensembl" id="ENSOTST00005186253.1">
    <property type="protein sequence ID" value="ENSOTSP00005138574.1"/>
    <property type="gene ID" value="ENSOTSG00005044688.2"/>
</dbReference>
<dbReference type="FunFam" id="3.10.120.10:FF:000003">
    <property type="entry name" value="membrane-associated progesterone receptor component 1"/>
    <property type="match status" value="1"/>
</dbReference>
<organism evidence="23 24">
    <name type="scientific">Oncorhynchus tshawytscha</name>
    <name type="common">Chinook salmon</name>
    <name type="synonym">Salmo tshawytscha</name>
    <dbReference type="NCBI Taxonomy" id="74940"/>
    <lineage>
        <taxon>Eukaryota</taxon>
        <taxon>Metazoa</taxon>
        <taxon>Chordata</taxon>
        <taxon>Craniata</taxon>
        <taxon>Vertebrata</taxon>
        <taxon>Euteleostomi</taxon>
        <taxon>Actinopterygii</taxon>
        <taxon>Neopterygii</taxon>
        <taxon>Teleostei</taxon>
        <taxon>Protacanthopterygii</taxon>
        <taxon>Salmoniformes</taxon>
        <taxon>Salmonidae</taxon>
        <taxon>Salmoninae</taxon>
        <taxon>Oncorhynchus</taxon>
    </lineage>
</organism>
<dbReference type="GO" id="GO:0005741">
    <property type="term" value="C:mitochondrial outer membrane"/>
    <property type="evidence" value="ECO:0007669"/>
    <property type="project" value="UniProtKB-SubCell"/>
</dbReference>